<dbReference type="Proteomes" id="UP000479190">
    <property type="component" value="Unassembled WGS sequence"/>
</dbReference>
<organism evidence="3 4">
    <name type="scientific">Trichogramma brassicae</name>
    <dbReference type="NCBI Taxonomy" id="86971"/>
    <lineage>
        <taxon>Eukaryota</taxon>
        <taxon>Metazoa</taxon>
        <taxon>Ecdysozoa</taxon>
        <taxon>Arthropoda</taxon>
        <taxon>Hexapoda</taxon>
        <taxon>Insecta</taxon>
        <taxon>Pterygota</taxon>
        <taxon>Neoptera</taxon>
        <taxon>Endopterygota</taxon>
        <taxon>Hymenoptera</taxon>
        <taxon>Apocrita</taxon>
        <taxon>Proctotrupomorpha</taxon>
        <taxon>Chalcidoidea</taxon>
        <taxon>Trichogrammatidae</taxon>
        <taxon>Trichogramma</taxon>
    </lineage>
</organism>
<dbReference type="AlphaFoldDB" id="A0A6H5ITN2"/>
<accession>A0A6H5ITN2</accession>
<dbReference type="EMBL" id="CADCXV010001072">
    <property type="protein sequence ID" value="CAB0040935.1"/>
    <property type="molecule type" value="Genomic_DNA"/>
</dbReference>
<protein>
    <submittedName>
        <fullName evidence="3">Uncharacterized protein</fullName>
    </submittedName>
</protein>
<feature type="chain" id="PRO_5026157922" evidence="2">
    <location>
        <begin position="38"/>
        <end position="771"/>
    </location>
</feature>
<reference evidence="3 4" key="1">
    <citation type="submission" date="2020-02" db="EMBL/GenBank/DDBJ databases">
        <authorList>
            <person name="Ferguson B K."/>
        </authorList>
    </citation>
    <scope>NUCLEOTIDE SEQUENCE [LARGE SCALE GENOMIC DNA]</scope>
</reference>
<gene>
    <name evidence="3" type="ORF">TBRA_LOCUS12626</name>
</gene>
<keyword evidence="1" id="KW-1133">Transmembrane helix</keyword>
<feature type="non-terminal residue" evidence="3">
    <location>
        <position position="771"/>
    </location>
</feature>
<keyword evidence="1" id="KW-0472">Membrane</keyword>
<evidence type="ECO:0000313" key="4">
    <source>
        <dbReference type="Proteomes" id="UP000479190"/>
    </source>
</evidence>
<name>A0A6H5ITN2_9HYME</name>
<keyword evidence="2" id="KW-0732">Signal</keyword>
<proteinExistence type="predicted"/>
<evidence type="ECO:0000256" key="1">
    <source>
        <dbReference type="SAM" id="Phobius"/>
    </source>
</evidence>
<keyword evidence="4" id="KW-1185">Reference proteome</keyword>
<evidence type="ECO:0000313" key="3">
    <source>
        <dbReference type="EMBL" id="CAB0040935.1"/>
    </source>
</evidence>
<feature type="signal peptide" evidence="2">
    <location>
        <begin position="1"/>
        <end position="37"/>
    </location>
</feature>
<dbReference type="OrthoDB" id="7633688at2759"/>
<sequence length="771" mass="87709">MTTAKTKAPLSSASAKTLTNMWCFLVVISLIVVSSDADSGSFIDDHHRHCSHRHPRAHEPVLRYSHSAALGVVRGIRKWNVRPHAALPLMPLLQLYRRTIAAIAVRYSVAAPGKEERDPHGIVGRRDGLDAFWPLFSSFPYFFSLLFLRLRLLSPVLPRNLPLRHRTDERQVAQRHIDMLICLALHFIFGCISITRPNDGSFSFDNVSLMSTFSGYSHCIRLQNEGFYRRVAYTCECTRSFVPVRHMGAIANTRYISSCSFEGFTNVYTSASRTNVYVFRFFSRGSYVASLGLPAALNYAAPYTYDYTPVAAHELQHEHTESADRRAIGPIAGQIRSVLRLSRIRATPLFVSRLLLYTIYSNKLLRPLARPSCSEAQRGARYTQLGISQQASVLKNEKLKRCSARPSSSSLFSSPTTKKVKATLFSRTGSHYTSSRVRSPVYVLAARVFDVGAMSKEKCNTRPFSTEKDCRVRVIESYTVARALREIRLFWPGLAARPRTSRLMVSSSVAPVFSINIDLAEVNKGHRVFRNSYGNLGRKSNPFLSKIETTKTSSSVFSHRTVRVFSRIGSFKESKCTSTGVFSLKVHFAFTLHAQLCVYLMCIFTCGWALLVRVRLYPLLWQYIRQSFAFESTFDHSFVNDMRICIRTRNEKARERSTLIRLCNVKYRRLGCCQKYSNAKKKIHVVHGVHVEPAHIVKKRSINQQLRILLHYDDSVYRLMNLTCSCGSSYKLCPRSCDENRPTPRKESRMVRSATAFTQLKLNVPIRFHCS</sequence>
<feature type="transmembrane region" description="Helical" evidence="1">
    <location>
        <begin position="592"/>
        <end position="612"/>
    </location>
</feature>
<keyword evidence="1" id="KW-0812">Transmembrane</keyword>
<evidence type="ECO:0000256" key="2">
    <source>
        <dbReference type="SAM" id="SignalP"/>
    </source>
</evidence>